<dbReference type="Proteomes" id="UP000886251">
    <property type="component" value="Unassembled WGS sequence"/>
</dbReference>
<reference evidence="2" key="1">
    <citation type="journal article" date="2020" name="mSystems">
        <title>Genome- and Community-Level Interaction Insights into Carbon Utilization and Element Cycling Functions of Hydrothermarchaeota in Hydrothermal Sediment.</title>
        <authorList>
            <person name="Zhou Z."/>
            <person name="Liu Y."/>
            <person name="Xu W."/>
            <person name="Pan J."/>
            <person name="Luo Z.H."/>
            <person name="Li M."/>
        </authorList>
    </citation>
    <scope>NUCLEOTIDE SEQUENCE [LARGE SCALE GENOMIC DNA]</scope>
    <source>
        <strain evidence="2">HyVt-443</strain>
    </source>
</reference>
<protein>
    <submittedName>
        <fullName evidence="2">Type I-E CRISPR-associated protein Cas6/Cse3/CasE</fullName>
    </submittedName>
</protein>
<dbReference type="SMART" id="SM01101">
    <property type="entry name" value="CRISPR_assoc"/>
    <property type="match status" value="1"/>
</dbReference>
<feature type="region of interest" description="Disordered" evidence="1">
    <location>
        <begin position="179"/>
        <end position="200"/>
    </location>
</feature>
<evidence type="ECO:0000313" key="2">
    <source>
        <dbReference type="EMBL" id="HEB97323.1"/>
    </source>
</evidence>
<sequence length="242" mass="27497">MNDLQMIECQLDQTALLRFLRAQGLDDPRRDPDFGYGVHAWLKAAFGDQAPRPWRLLADRRRPARVLAYGPAGADALTGRMQDFADPTVVAVCPPESIASKPLPMFREGRILDFELLGCPVGRKARSGIEKDLFLLRADHEPEARLDRGEVYCDWARERLQADHAVTVERLALTGHRQVRQLRKHQGAPGERRTRRPTRPEALFNGRLQVRDPEGFQRLLARGIGRHRAFGYGMLLLRPPRG</sequence>
<organism evidence="2">
    <name type="scientific">Sedimenticola thiotaurini</name>
    <dbReference type="NCBI Taxonomy" id="1543721"/>
    <lineage>
        <taxon>Bacteria</taxon>
        <taxon>Pseudomonadati</taxon>
        <taxon>Pseudomonadota</taxon>
        <taxon>Gammaproteobacteria</taxon>
        <taxon>Chromatiales</taxon>
        <taxon>Sedimenticolaceae</taxon>
        <taxon>Sedimenticola</taxon>
    </lineage>
</organism>
<dbReference type="Pfam" id="PF08798">
    <property type="entry name" value="CRISPR_assoc"/>
    <property type="match status" value="1"/>
</dbReference>
<dbReference type="EMBL" id="DRKP01000162">
    <property type="protein sequence ID" value="HEB97323.1"/>
    <property type="molecule type" value="Genomic_DNA"/>
</dbReference>
<gene>
    <name evidence="2" type="ORF">ENI96_12955</name>
</gene>
<dbReference type="AlphaFoldDB" id="A0A831W6J1"/>
<dbReference type="Gene3D" id="3.30.70.1210">
    <property type="entry name" value="Crispr-associated protein, domain 2"/>
    <property type="match status" value="1"/>
</dbReference>
<accession>A0A831W6J1</accession>
<evidence type="ECO:0000256" key="1">
    <source>
        <dbReference type="SAM" id="MobiDB-lite"/>
    </source>
</evidence>
<name>A0A831W6J1_9GAMM</name>
<dbReference type="SUPFAM" id="SSF117987">
    <property type="entry name" value="CRISPR-associated protein"/>
    <property type="match status" value="1"/>
</dbReference>
<comment type="caution">
    <text evidence="2">The sequence shown here is derived from an EMBL/GenBank/DDBJ whole genome shotgun (WGS) entry which is preliminary data.</text>
</comment>
<proteinExistence type="predicted"/>
<dbReference type="InterPro" id="IPR010179">
    <property type="entry name" value="CRISPR-assoc_prot_Cse3"/>
</dbReference>